<dbReference type="RefSeq" id="WP_196757680.1">
    <property type="nucleotide sequence ID" value="NZ_LHZB01000007.1"/>
</dbReference>
<dbReference type="EMBL" id="LHZB01000007">
    <property type="protein sequence ID" value="KXV06144.1"/>
    <property type="molecule type" value="Genomic_DNA"/>
</dbReference>
<comment type="caution">
    <text evidence="1">The sequence shown here is derived from an EMBL/GenBank/DDBJ whole genome shotgun (WGS) entry which is preliminary data.</text>
</comment>
<name>A0A149R9Q7_9PROT</name>
<dbReference type="AlphaFoldDB" id="A0A149R9Q7"/>
<proteinExistence type="predicted"/>
<dbReference type="PATRIC" id="fig|442.7.peg.391"/>
<evidence type="ECO:0000313" key="1">
    <source>
        <dbReference type="EMBL" id="KXV06144.1"/>
    </source>
</evidence>
<gene>
    <name evidence="1" type="ORF">AD929_00040</name>
</gene>
<protein>
    <submittedName>
        <fullName evidence="1">Uncharacterized protein</fullName>
    </submittedName>
</protein>
<sequence>YLKLGIRTVTNGVPRTNNSRTEAVRVATAAPVRDVIAARYDKTALSFISFLNLAAARLSIKSFVNVT</sequence>
<organism evidence="1 2">
    <name type="scientific">Gluconobacter potus</name>
    <dbReference type="NCBI Taxonomy" id="2724927"/>
    <lineage>
        <taxon>Bacteria</taxon>
        <taxon>Pseudomonadati</taxon>
        <taxon>Pseudomonadota</taxon>
        <taxon>Alphaproteobacteria</taxon>
        <taxon>Acetobacterales</taxon>
        <taxon>Acetobacteraceae</taxon>
        <taxon>Gluconobacter</taxon>
    </lineage>
</organism>
<accession>A0A149R9Q7</accession>
<reference evidence="1 2" key="1">
    <citation type="submission" date="2015-06" db="EMBL/GenBank/DDBJ databases">
        <title>Improved classification and identification of acetic acid bacteria using matrix-assisted laser desorption/ionization time-of-flight mass spectrometry; Gluconobacter nephelii and Gluconobacter uchimurae are later heterotypic synonyms of Gluconobacter japonicus and Gluconobacter oxydans, respectively.</title>
        <authorList>
            <person name="Li L."/>
            <person name="Cleenwerck I."/>
            <person name="De Vuyst L."/>
            <person name="Vandamme P."/>
        </authorList>
    </citation>
    <scope>NUCLEOTIDE SEQUENCE [LARGE SCALE GENOMIC DNA]</scope>
    <source>
        <strain evidence="1 2">LMG 1764</strain>
    </source>
</reference>
<evidence type="ECO:0000313" key="2">
    <source>
        <dbReference type="Proteomes" id="UP000075573"/>
    </source>
</evidence>
<feature type="non-terminal residue" evidence="1">
    <location>
        <position position="1"/>
    </location>
</feature>
<dbReference type="Proteomes" id="UP000075573">
    <property type="component" value="Unassembled WGS sequence"/>
</dbReference>